<dbReference type="Gene3D" id="1.25.10.10">
    <property type="entry name" value="Leucine-rich Repeat Variant"/>
    <property type="match status" value="1"/>
</dbReference>
<keyword evidence="8" id="KW-1185">Reference proteome</keyword>
<keyword evidence="6" id="KW-1133">Transmembrane helix</keyword>
<evidence type="ECO:0000313" key="7">
    <source>
        <dbReference type="EMBL" id="GMM45717.1"/>
    </source>
</evidence>
<evidence type="ECO:0000256" key="2">
    <source>
        <dbReference type="ARBA" id="ARBA00022618"/>
    </source>
</evidence>
<dbReference type="GO" id="GO:0006281">
    <property type="term" value="P:DNA repair"/>
    <property type="evidence" value="ECO:0007669"/>
    <property type="project" value="TreeGrafter"/>
</dbReference>
<keyword evidence="2" id="KW-0132">Cell division</keyword>
<protein>
    <submittedName>
        <fullName evidence="7">Pds5 protein</fullName>
    </submittedName>
</protein>
<evidence type="ECO:0000256" key="4">
    <source>
        <dbReference type="ARBA" id="ARBA00023242"/>
    </source>
</evidence>
<sequence length="1269" mass="147548">MSQKLKFNEEIISTAAEPISSKDLLLRLSTLQEELSNMDQSSIDLSSLESIKDDLINKKLLKNTNLGIQILVSCCLSDILRLFAPNAPYNNINLLNIFKLFINQFAYLTNVDSSYYNNYIYLLERVAEIELIALLTDLDNCEKLLLQLFETFYNLSNNVSNDHLESLMVDILGEVISEVNQLDLKILKLILNKFLVNSKNLKNQSKFKVPGFNISLKLCELNSDKMSRLITYFFSEMILQATNDNDNDISSDSDSDDENKSSSKRGTIDIIQLKKIHNLAIELWRYVPEVLTSVLGLLDNELEAEDLIIRSTATDTVSNILSIYPSRINFSSNYTETYMNWLKKPLDISFEIRICWLNGISKILENRNDLSNDLINGILKTLMDSNEKVRYQTIIELSKLKPETFLNNILNNSLSNALLKLLREKNPLIRNEIIYFLSTLYNYQSENNIIDNDNDFIKKIPNNILELIFINDLSINSTVDLALFEKLLPFSDNPKDRVNKLLKLISILNPKSLSSFWAIMKRQTQLSSVLLKLLTMVENNNEDDIDDQINNAINWLSKSFPSSYEAESCLKYFFNLKNKRLIRLMILCSNKSIDYDTIVNSIREILNRINEMKLNNEFNPGDNKLLNKTNIYNTIKLLLLRSSNIFYNIDNIYEIIIMNNKKLNDETCKLLLNNISEICPIVLESNIKSLINSIINLSKSIDFEANRIDNDCYHDLKIIYNYYISNGNDEIINNDNDNDNEFHNCLFKFSINGSPKESKYSIKLLNKTSNDIKTPLFTKIVNIVWPLNIDSIYFNTHLSTLSTLFQYDILSVDTIKEDISKYLATYVLLKNTIKEEEDEKDTITWIDDKELYYNKQNVNCLSKILTMKLLTNWLVSINDDLTIDVESVAKPILSMLSSYINRGGEIVSQEDTPENYRSRLRLHAGYQILKLNKFTIFNSIIDQRRINRLILLIQDSNNNVRLNFINKIKKKLTQHKLNKKLLPLLYFVAFEPDRLIKESTSIWIRASYNKYINKSNTADSLIFEKSFITLIHMIFNHPEFKELFVEYNSIEDNDNENEITIKAEKFEELAKFGLTYIIYFLSLIVTSENISVLFYLTQRIKQYKGKCLIPENSEKFEDSIYILSELTEISIKFIGKIKNWSITVWPGKINLPIELFDNLDDLIANNIIKKTFINEKYFEIVDEIIKRRWKIENGQVGQRKVRNKSKSTISGDSKTVKRKLDALDKELPLKKISRNIDNNEEYVTKTKENDVIPTRNRSTRAKRINYNEN</sequence>
<comment type="subcellular location">
    <subcellularLocation>
        <location evidence="1">Nucleus</location>
    </subcellularLocation>
</comment>
<dbReference type="InterPro" id="IPR039776">
    <property type="entry name" value="Pds5"/>
</dbReference>
<dbReference type="AlphaFoldDB" id="A0AAV5R3Y1"/>
<organism evidence="7 8">
    <name type="scientific">Pichia kluyveri</name>
    <name type="common">Yeast</name>
    <dbReference type="NCBI Taxonomy" id="36015"/>
    <lineage>
        <taxon>Eukaryota</taxon>
        <taxon>Fungi</taxon>
        <taxon>Dikarya</taxon>
        <taxon>Ascomycota</taxon>
        <taxon>Saccharomycotina</taxon>
        <taxon>Pichiomycetes</taxon>
        <taxon>Pichiales</taxon>
        <taxon>Pichiaceae</taxon>
        <taxon>Pichia</taxon>
    </lineage>
</organism>
<reference evidence="7 8" key="1">
    <citation type="journal article" date="2023" name="Elife">
        <title>Identification of key yeast species and microbe-microbe interactions impacting larval growth of Drosophila in the wild.</title>
        <authorList>
            <person name="Mure A."/>
            <person name="Sugiura Y."/>
            <person name="Maeda R."/>
            <person name="Honda K."/>
            <person name="Sakurai N."/>
            <person name="Takahashi Y."/>
            <person name="Watada M."/>
            <person name="Katoh T."/>
            <person name="Gotoh A."/>
            <person name="Gotoh Y."/>
            <person name="Taniguchi I."/>
            <person name="Nakamura K."/>
            <person name="Hayashi T."/>
            <person name="Katayama T."/>
            <person name="Uemura T."/>
            <person name="Hattori Y."/>
        </authorList>
    </citation>
    <scope>NUCLEOTIDE SEQUENCE [LARGE SCALE GENOMIC DNA]</scope>
    <source>
        <strain evidence="7 8">PK-24</strain>
    </source>
</reference>
<dbReference type="PANTHER" id="PTHR12663:SF0">
    <property type="entry name" value="PRECOCIOUS DISSOCIATION OF SISTERS 5, ISOFORM A"/>
    <property type="match status" value="1"/>
</dbReference>
<evidence type="ECO:0000256" key="3">
    <source>
        <dbReference type="ARBA" id="ARBA00022776"/>
    </source>
</evidence>
<dbReference type="GO" id="GO:0000785">
    <property type="term" value="C:chromatin"/>
    <property type="evidence" value="ECO:0007669"/>
    <property type="project" value="TreeGrafter"/>
</dbReference>
<dbReference type="SUPFAM" id="SSF48371">
    <property type="entry name" value="ARM repeat"/>
    <property type="match status" value="1"/>
</dbReference>
<gene>
    <name evidence="7" type="ORF">DAPK24_022920</name>
</gene>
<dbReference type="GO" id="GO:0005634">
    <property type="term" value="C:nucleus"/>
    <property type="evidence" value="ECO:0007669"/>
    <property type="project" value="UniProtKB-SubCell"/>
</dbReference>
<keyword evidence="4" id="KW-0539">Nucleus</keyword>
<keyword evidence="6" id="KW-0472">Membrane</keyword>
<keyword evidence="6" id="KW-0812">Transmembrane</keyword>
<evidence type="ECO:0000256" key="5">
    <source>
        <dbReference type="ARBA" id="ARBA00023306"/>
    </source>
</evidence>
<keyword evidence="5" id="KW-0131">Cell cycle</keyword>
<feature type="transmembrane region" description="Helical" evidence="6">
    <location>
        <begin position="1076"/>
        <end position="1096"/>
    </location>
</feature>
<dbReference type="InterPro" id="IPR011989">
    <property type="entry name" value="ARM-like"/>
</dbReference>
<evidence type="ECO:0000256" key="6">
    <source>
        <dbReference type="SAM" id="Phobius"/>
    </source>
</evidence>
<dbReference type="PANTHER" id="PTHR12663">
    <property type="entry name" value="ANDROGEN INDUCED INHIBITOR OF PROLIFERATION AS3 / PDS5-RELATED"/>
    <property type="match status" value="1"/>
</dbReference>
<dbReference type="CDD" id="cd19953">
    <property type="entry name" value="PDS5"/>
    <property type="match status" value="1"/>
</dbReference>
<name>A0AAV5R3Y1_PICKL</name>
<dbReference type="EMBL" id="BTGB01000003">
    <property type="protein sequence ID" value="GMM45717.1"/>
    <property type="molecule type" value="Genomic_DNA"/>
</dbReference>
<dbReference type="InterPro" id="IPR016024">
    <property type="entry name" value="ARM-type_fold"/>
</dbReference>
<comment type="caution">
    <text evidence="7">The sequence shown here is derived from an EMBL/GenBank/DDBJ whole genome shotgun (WGS) entry which is preliminary data.</text>
</comment>
<keyword evidence="3" id="KW-0498">Mitosis</keyword>
<evidence type="ECO:0000313" key="8">
    <source>
        <dbReference type="Proteomes" id="UP001378960"/>
    </source>
</evidence>
<proteinExistence type="predicted"/>
<dbReference type="GO" id="GO:0007064">
    <property type="term" value="P:mitotic sister chromatid cohesion"/>
    <property type="evidence" value="ECO:0007669"/>
    <property type="project" value="InterPro"/>
</dbReference>
<dbReference type="Proteomes" id="UP001378960">
    <property type="component" value="Unassembled WGS sequence"/>
</dbReference>
<dbReference type="GO" id="GO:0051301">
    <property type="term" value="P:cell division"/>
    <property type="evidence" value="ECO:0007669"/>
    <property type="project" value="UniProtKB-KW"/>
</dbReference>
<accession>A0AAV5R3Y1</accession>
<evidence type="ECO:0000256" key="1">
    <source>
        <dbReference type="ARBA" id="ARBA00004123"/>
    </source>
</evidence>
<dbReference type="Pfam" id="PF20168">
    <property type="entry name" value="PDS5"/>
    <property type="match status" value="1"/>
</dbReference>